<dbReference type="PANTHER" id="PTHR41335:SF1">
    <property type="entry name" value="MEMBRANE PROTEIN"/>
    <property type="match status" value="1"/>
</dbReference>
<dbReference type="InterPro" id="IPR010445">
    <property type="entry name" value="LapA_dom"/>
</dbReference>
<evidence type="ECO:0000256" key="4">
    <source>
        <dbReference type="ARBA" id="ARBA00023136"/>
    </source>
</evidence>
<feature type="transmembrane region" description="Helical" evidence="5">
    <location>
        <begin position="39"/>
        <end position="60"/>
    </location>
</feature>
<evidence type="ECO:0000313" key="8">
    <source>
        <dbReference type="Proteomes" id="UP000679220"/>
    </source>
</evidence>
<evidence type="ECO:0000313" key="7">
    <source>
        <dbReference type="EMBL" id="MBR8538264.1"/>
    </source>
</evidence>
<dbReference type="Proteomes" id="UP000679220">
    <property type="component" value="Unassembled WGS sequence"/>
</dbReference>
<keyword evidence="2 5" id="KW-0812">Transmembrane</keyword>
<dbReference type="EMBL" id="JAGTAR010000057">
    <property type="protein sequence ID" value="MBR8538264.1"/>
    <property type="molecule type" value="Genomic_DNA"/>
</dbReference>
<reference evidence="7" key="1">
    <citation type="journal article" date="2018" name="Int. J. Syst. Evol. Microbiol.">
        <title>Carboxylicivirga sediminis sp. nov., isolated from coastal sediment.</title>
        <authorList>
            <person name="Wang F.Q."/>
            <person name="Ren L.H."/>
            <person name="Zou R.J."/>
            <person name="Sun Y.Z."/>
            <person name="Liu X.J."/>
            <person name="Jiang F."/>
            <person name="Liu L.J."/>
        </authorList>
    </citation>
    <scope>NUCLEOTIDE SEQUENCE</scope>
    <source>
        <strain evidence="7">JR1</strain>
    </source>
</reference>
<proteinExistence type="predicted"/>
<dbReference type="GO" id="GO:0005886">
    <property type="term" value="C:plasma membrane"/>
    <property type="evidence" value="ECO:0007669"/>
    <property type="project" value="InterPro"/>
</dbReference>
<keyword evidence="1" id="KW-1003">Cell membrane</keyword>
<dbReference type="PANTHER" id="PTHR41335">
    <property type="entry name" value="MEMBRANE PROTEIN-RELATED"/>
    <property type="match status" value="1"/>
</dbReference>
<accession>A0A941FC57</accession>
<name>A0A941FC57_9BACT</name>
<evidence type="ECO:0000256" key="3">
    <source>
        <dbReference type="ARBA" id="ARBA00022989"/>
    </source>
</evidence>
<gene>
    <name evidence="7" type="ORF">KDU71_22020</name>
</gene>
<comment type="caution">
    <text evidence="7">The sequence shown here is derived from an EMBL/GenBank/DDBJ whole genome shotgun (WGS) entry which is preliminary data.</text>
</comment>
<organism evidence="7 8">
    <name type="scientific">Carboxylicivirga sediminis</name>
    <dbReference type="NCBI Taxonomy" id="2006564"/>
    <lineage>
        <taxon>Bacteria</taxon>
        <taxon>Pseudomonadati</taxon>
        <taxon>Bacteroidota</taxon>
        <taxon>Bacteroidia</taxon>
        <taxon>Marinilabiliales</taxon>
        <taxon>Marinilabiliaceae</taxon>
        <taxon>Carboxylicivirga</taxon>
    </lineage>
</organism>
<protein>
    <submittedName>
        <fullName evidence="7">LapA family protein</fullName>
    </submittedName>
</protein>
<evidence type="ECO:0000256" key="1">
    <source>
        <dbReference type="ARBA" id="ARBA00022475"/>
    </source>
</evidence>
<keyword evidence="8" id="KW-1185">Reference proteome</keyword>
<evidence type="ECO:0000256" key="2">
    <source>
        <dbReference type="ARBA" id="ARBA00022692"/>
    </source>
</evidence>
<keyword evidence="3 5" id="KW-1133">Transmembrane helix</keyword>
<keyword evidence="4 5" id="KW-0472">Membrane</keyword>
<reference evidence="7" key="2">
    <citation type="submission" date="2021-04" db="EMBL/GenBank/DDBJ databases">
        <authorList>
            <person name="Zhang T."/>
            <person name="Zhang Y."/>
            <person name="Lu D."/>
            <person name="Zuo D."/>
            <person name="Du Z."/>
        </authorList>
    </citation>
    <scope>NUCLEOTIDE SEQUENCE</scope>
    <source>
        <strain evidence="7">JR1</strain>
    </source>
</reference>
<dbReference type="Pfam" id="PF06305">
    <property type="entry name" value="LapA_dom"/>
    <property type="match status" value="1"/>
</dbReference>
<dbReference type="RefSeq" id="WP_212193287.1">
    <property type="nucleotide sequence ID" value="NZ_JAGTAR010000057.1"/>
</dbReference>
<dbReference type="AlphaFoldDB" id="A0A941FC57"/>
<evidence type="ECO:0000256" key="5">
    <source>
        <dbReference type="SAM" id="Phobius"/>
    </source>
</evidence>
<feature type="domain" description="Lipopolysaccharide assembly protein A" evidence="6">
    <location>
        <begin position="21"/>
        <end position="62"/>
    </location>
</feature>
<sequence length="86" mass="9665">MKKSFWVFLILSAILVIFSVQNAAPVRVNILFNEVRVSLAILLIIVFLTGVIAGASYFFIKSKKKKEPIDDTPEYTEELSDTNADN</sequence>
<evidence type="ECO:0000259" key="6">
    <source>
        <dbReference type="Pfam" id="PF06305"/>
    </source>
</evidence>